<dbReference type="OrthoDB" id="5789657at2759"/>
<dbReference type="InterPro" id="IPR050328">
    <property type="entry name" value="Dev_Immune_Receptor"/>
</dbReference>
<keyword evidence="2 5" id="KW-0732">Signal</keyword>
<dbReference type="Pfam" id="PF13855">
    <property type="entry name" value="LRR_8"/>
    <property type="match status" value="6"/>
</dbReference>
<dbReference type="EMBL" id="CABPRJ010000063">
    <property type="protein sequence ID" value="VVC27130.1"/>
    <property type="molecule type" value="Genomic_DNA"/>
</dbReference>
<keyword evidence="4" id="KW-0325">Glycoprotein</keyword>
<dbReference type="AlphaFoldDB" id="A0A5E4M724"/>
<evidence type="ECO:0000256" key="4">
    <source>
        <dbReference type="ARBA" id="ARBA00023180"/>
    </source>
</evidence>
<evidence type="ECO:0000313" key="6">
    <source>
        <dbReference type="EMBL" id="VVC27130.1"/>
    </source>
</evidence>
<dbReference type="SMART" id="SM00364">
    <property type="entry name" value="LRR_BAC"/>
    <property type="match status" value="8"/>
</dbReference>
<dbReference type="FunFam" id="3.80.10.10:FF:001164">
    <property type="entry name" value="GH01279p"/>
    <property type="match status" value="1"/>
</dbReference>
<evidence type="ECO:0000256" key="1">
    <source>
        <dbReference type="ARBA" id="ARBA00022614"/>
    </source>
</evidence>
<protein>
    <submittedName>
        <fullName evidence="6">Leucine-rich repeat,Leucine-rich repeat domain, L domain-like,Leucine-rich repeat, typical subtype,Leucine</fullName>
    </submittedName>
</protein>
<dbReference type="PRINTS" id="PR00019">
    <property type="entry name" value="LEURICHRPT"/>
</dbReference>
<dbReference type="InterPro" id="IPR032675">
    <property type="entry name" value="LRR_dom_sf"/>
</dbReference>
<feature type="chain" id="PRO_5023098910" evidence="5">
    <location>
        <begin position="27"/>
        <end position="1082"/>
    </location>
</feature>
<accession>A0A5E4M724</accession>
<gene>
    <name evidence="6" type="ORF">CINCED_3A004303</name>
</gene>
<dbReference type="SMART" id="SM00365">
    <property type="entry name" value="LRR_SD22"/>
    <property type="match status" value="7"/>
</dbReference>
<name>A0A5E4M724_9HEMI</name>
<evidence type="ECO:0000313" key="7">
    <source>
        <dbReference type="Proteomes" id="UP000325440"/>
    </source>
</evidence>
<dbReference type="SUPFAM" id="SSF52058">
    <property type="entry name" value="L domain-like"/>
    <property type="match status" value="4"/>
</dbReference>
<dbReference type="SMART" id="SM00369">
    <property type="entry name" value="LRR_TYP"/>
    <property type="match status" value="23"/>
</dbReference>
<evidence type="ECO:0000256" key="2">
    <source>
        <dbReference type="ARBA" id="ARBA00022729"/>
    </source>
</evidence>
<dbReference type="InterPro" id="IPR003591">
    <property type="entry name" value="Leu-rich_rpt_typical-subtyp"/>
</dbReference>
<keyword evidence="1" id="KW-0433">Leucine-rich repeat</keyword>
<keyword evidence="3" id="KW-0677">Repeat</keyword>
<keyword evidence="7" id="KW-1185">Reference proteome</keyword>
<sequence>MNKQLSGDMATRGLLILISCACCVYGEYVEPGPRYRCPKLGSLSELALHPCRCTGDSDDGLALHCENSNLATISVGLSNVASLGNMVVDNLTISSCNIGRLFGDIFYSTPVNRLFVKDTPIMTLDEDLFFGINHTLFELHIVNSKLAEFPSGPLKILGNLKILNLDKHAIFNIPTNAFTSSQLPTRLEKLYITNGKLTTLSPESLAPCKKLKYLNLQGNGLKTLQKNQFKGLRDVETLDLSNNNITKIDSSHFSDLTKLVSINLANNSLPAVTRGAFARNTLLRVLNLSYNKLTKLDSELFRGMRFLRRLYLSDNEIVQVERGTFSSMTRIGTIDLARNRMKIIDYQMFSGQNYVEIIDLSENQITKIEKLSFKNLYLVHINLSKNNISEIDSEAFENCANITILDMSYNSISNIPATVFDNNTYATVWQLSYNDLTDMSQVPVSNMAGIKILNVTHNRIKAIPKGTFPKLYELHTLDFSYNRIKTISPAVFQPLLSLRSINLSHNALEDLKSTTFGTLPTVLELFLNENSIKKINAATFVKMSSLSHLDLTNNNIVQIPTIPISLSSLTVSHNKIQEVGPDRAWPSMNALLSLDLSYNQLGDSLNGESFSKLLSLQSLILDYNSITKPPAEAVSKLVSTRHLSLRGNSISELSSKAFGVLPVVFYLDLSQNNITKIESQSFDGLLQLQLLNLTENGLVEIPNGAFKGLVSLTTLDVSYNQLSSLDNKTNSLLDDCLSLKHLNLSHNQFSFFTKKSFPNHMYTPSYLESIDMSFNEIPIVTLEITIGTSKVKYLNLSHNSIDEIRPGVLGNLTSLTVLDLSFNNLGTMNKVGNLPKNMTTLLISDNKLTKLSKEIINFVPNLNNFNVENNKFNNFPPALAKILSKGPTISFKGNPIECDCTLIPIKRMLNSKLNPDPQWTNITCVQLLTSEVSYVSDLSESELICDVPIDDGDDFFTVTPDVKFREMKKIGSSYIKIDWLVVQNKEDIADFMILSGDEKLERRDYSKLVPYNLRSQTIKSQFVKDSTKLCILPKDSFGNERSMKKGQCIDIGQLATNNANRNPKKIYLFYVILLLLIAHMTF</sequence>
<dbReference type="PROSITE" id="PS51450">
    <property type="entry name" value="LRR"/>
    <property type="match status" value="8"/>
</dbReference>
<dbReference type="Pfam" id="PF00560">
    <property type="entry name" value="LRR_1"/>
    <property type="match status" value="2"/>
</dbReference>
<dbReference type="FunFam" id="3.80.10.10:FF:000770">
    <property type="entry name" value="Uncharacterized protein"/>
    <property type="match status" value="1"/>
</dbReference>
<feature type="signal peptide" evidence="5">
    <location>
        <begin position="1"/>
        <end position="26"/>
    </location>
</feature>
<reference evidence="6 7" key="1">
    <citation type="submission" date="2019-08" db="EMBL/GenBank/DDBJ databases">
        <authorList>
            <person name="Alioto T."/>
            <person name="Alioto T."/>
            <person name="Gomez Garrido J."/>
        </authorList>
    </citation>
    <scope>NUCLEOTIDE SEQUENCE [LARGE SCALE GENOMIC DNA]</scope>
</reference>
<dbReference type="PANTHER" id="PTHR24373:SF398">
    <property type="entry name" value="LEUCINE-RICH REPEAT-CONTAINING G-PROTEIN COUPLED RECEPTOR 6"/>
    <property type="match status" value="1"/>
</dbReference>
<dbReference type="Proteomes" id="UP000325440">
    <property type="component" value="Unassembled WGS sequence"/>
</dbReference>
<dbReference type="PANTHER" id="PTHR24373">
    <property type="entry name" value="SLIT RELATED LEUCINE-RICH REPEAT NEURONAL PROTEIN"/>
    <property type="match status" value="1"/>
</dbReference>
<evidence type="ECO:0000256" key="5">
    <source>
        <dbReference type="SAM" id="SignalP"/>
    </source>
</evidence>
<proteinExistence type="predicted"/>
<evidence type="ECO:0000256" key="3">
    <source>
        <dbReference type="ARBA" id="ARBA00022737"/>
    </source>
</evidence>
<dbReference type="Gene3D" id="3.80.10.10">
    <property type="entry name" value="Ribonuclease Inhibitor"/>
    <property type="match status" value="7"/>
</dbReference>
<organism evidence="6 7">
    <name type="scientific">Cinara cedri</name>
    <dbReference type="NCBI Taxonomy" id="506608"/>
    <lineage>
        <taxon>Eukaryota</taxon>
        <taxon>Metazoa</taxon>
        <taxon>Ecdysozoa</taxon>
        <taxon>Arthropoda</taxon>
        <taxon>Hexapoda</taxon>
        <taxon>Insecta</taxon>
        <taxon>Pterygota</taxon>
        <taxon>Neoptera</taxon>
        <taxon>Paraneoptera</taxon>
        <taxon>Hemiptera</taxon>
        <taxon>Sternorrhyncha</taxon>
        <taxon>Aphidomorpha</taxon>
        <taxon>Aphidoidea</taxon>
        <taxon>Aphididae</taxon>
        <taxon>Lachninae</taxon>
        <taxon>Cinara</taxon>
    </lineage>
</organism>
<dbReference type="InterPro" id="IPR001611">
    <property type="entry name" value="Leu-rich_rpt"/>
</dbReference>